<dbReference type="PANTHER" id="PTHR44229:SF4">
    <property type="entry name" value="15-HYDROXYPROSTAGLANDIN DEHYDROGENASE [NAD(+)]"/>
    <property type="match status" value="1"/>
</dbReference>
<evidence type="ECO:0000313" key="4">
    <source>
        <dbReference type="Proteomes" id="UP001194746"/>
    </source>
</evidence>
<sequence>MSDLSMAAQHQRSTASGIGLEVAKALLARDDPLWQVYILGSNEERGKQAVAHHVPRAIFLHADVRNYTKLANAFHVVYEATKRIDFVFANAGILESCDFLSSLNSREDGVKAHPPKQPDLAVVDVNLSGVINTCYLALYYFRLYRQPDGENKTNLGDGDSFTDVPCDLFIPLEQVVETTLLLLDRSDIVDSRGSQVSASDLWNRTVEISGRNQVYFQERLEPSDGVMERMLTETFLRIKDPILQADTPSHVQE</sequence>
<dbReference type="EMBL" id="VCAU01000042">
    <property type="protein sequence ID" value="KAF9888823.1"/>
    <property type="molecule type" value="Genomic_DNA"/>
</dbReference>
<evidence type="ECO:0000256" key="2">
    <source>
        <dbReference type="ARBA" id="ARBA00023002"/>
    </source>
</evidence>
<accession>A0AAD4GUV4</accession>
<proteinExistence type="inferred from homology"/>
<dbReference type="Proteomes" id="UP001194746">
    <property type="component" value="Unassembled WGS sequence"/>
</dbReference>
<reference evidence="3" key="2">
    <citation type="submission" date="2020-02" db="EMBL/GenBank/DDBJ databases">
        <authorList>
            <person name="Gilchrist C.L.M."/>
            <person name="Chooi Y.-H."/>
        </authorList>
    </citation>
    <scope>NUCLEOTIDE SEQUENCE</scope>
    <source>
        <strain evidence="3">MST-FP2251</strain>
    </source>
</reference>
<dbReference type="InterPro" id="IPR036291">
    <property type="entry name" value="NAD(P)-bd_dom_sf"/>
</dbReference>
<dbReference type="GO" id="GO:0016616">
    <property type="term" value="F:oxidoreductase activity, acting on the CH-OH group of donors, NAD or NADP as acceptor"/>
    <property type="evidence" value="ECO:0007669"/>
    <property type="project" value="TreeGrafter"/>
</dbReference>
<organism evidence="3 4">
    <name type="scientific">Aspergillus nanangensis</name>
    <dbReference type="NCBI Taxonomy" id="2582783"/>
    <lineage>
        <taxon>Eukaryota</taxon>
        <taxon>Fungi</taxon>
        <taxon>Dikarya</taxon>
        <taxon>Ascomycota</taxon>
        <taxon>Pezizomycotina</taxon>
        <taxon>Eurotiomycetes</taxon>
        <taxon>Eurotiomycetidae</taxon>
        <taxon>Eurotiales</taxon>
        <taxon>Aspergillaceae</taxon>
        <taxon>Aspergillus</taxon>
        <taxon>Aspergillus subgen. Circumdati</taxon>
    </lineage>
</organism>
<keyword evidence="2" id="KW-0560">Oxidoreductase</keyword>
<gene>
    <name evidence="3" type="ORF">FE257_008192</name>
</gene>
<dbReference type="AlphaFoldDB" id="A0AAD4GUV4"/>
<dbReference type="PANTHER" id="PTHR44229">
    <property type="entry name" value="15-HYDROXYPROSTAGLANDIN DEHYDROGENASE [NAD(+)]"/>
    <property type="match status" value="1"/>
</dbReference>
<dbReference type="Gene3D" id="3.40.50.720">
    <property type="entry name" value="NAD(P)-binding Rossmann-like Domain"/>
    <property type="match status" value="1"/>
</dbReference>
<dbReference type="SUPFAM" id="SSF51735">
    <property type="entry name" value="NAD(P)-binding Rossmann-fold domains"/>
    <property type="match status" value="1"/>
</dbReference>
<evidence type="ECO:0000313" key="3">
    <source>
        <dbReference type="EMBL" id="KAF9888823.1"/>
    </source>
</evidence>
<dbReference type="Pfam" id="PF00106">
    <property type="entry name" value="adh_short"/>
    <property type="match status" value="1"/>
</dbReference>
<dbReference type="InterPro" id="IPR002347">
    <property type="entry name" value="SDR_fam"/>
</dbReference>
<name>A0AAD4GUV4_ASPNN</name>
<comment type="similarity">
    <text evidence="1">Belongs to the short-chain dehydrogenases/reductases (SDR) family.</text>
</comment>
<comment type="caution">
    <text evidence="3">The sequence shown here is derived from an EMBL/GenBank/DDBJ whole genome shotgun (WGS) entry which is preliminary data.</text>
</comment>
<protein>
    <submittedName>
        <fullName evidence="3">Uncharacterized protein</fullName>
    </submittedName>
</protein>
<keyword evidence="4" id="KW-1185">Reference proteome</keyword>
<dbReference type="GO" id="GO:0005737">
    <property type="term" value="C:cytoplasm"/>
    <property type="evidence" value="ECO:0007669"/>
    <property type="project" value="TreeGrafter"/>
</dbReference>
<evidence type="ECO:0000256" key="1">
    <source>
        <dbReference type="ARBA" id="ARBA00006484"/>
    </source>
</evidence>
<reference evidence="3" key="1">
    <citation type="journal article" date="2019" name="Beilstein J. Org. Chem.">
        <title>Nanangenines: drimane sesquiterpenoids as the dominant metabolite cohort of a novel Australian fungus, Aspergillus nanangensis.</title>
        <authorList>
            <person name="Lacey H.J."/>
            <person name="Gilchrist C.L.M."/>
            <person name="Crombie A."/>
            <person name="Kalaitzis J.A."/>
            <person name="Vuong D."/>
            <person name="Rutledge P.J."/>
            <person name="Turner P."/>
            <person name="Pitt J.I."/>
            <person name="Lacey E."/>
            <person name="Chooi Y.H."/>
            <person name="Piggott A.M."/>
        </authorList>
    </citation>
    <scope>NUCLEOTIDE SEQUENCE</scope>
    <source>
        <strain evidence="3">MST-FP2251</strain>
    </source>
</reference>